<dbReference type="SMART" id="SM00382">
    <property type="entry name" value="AAA"/>
    <property type="match status" value="1"/>
</dbReference>
<dbReference type="Pfam" id="PF13335">
    <property type="entry name" value="Mg_chelatase_C"/>
    <property type="match status" value="1"/>
</dbReference>
<proteinExistence type="inferred from homology"/>
<gene>
    <name evidence="6" type="ORF">BAQU_0959</name>
</gene>
<dbReference type="InterPro" id="IPR027417">
    <property type="entry name" value="P-loop_NTPase"/>
</dbReference>
<dbReference type="Gene3D" id="3.40.50.300">
    <property type="entry name" value="P-loop containing nucleotide triphosphate hydrolases"/>
    <property type="match status" value="1"/>
</dbReference>
<dbReference type="InterPro" id="IPR000523">
    <property type="entry name" value="Mg_chelatse_chII-like_cat_dom"/>
</dbReference>
<feature type="domain" description="AAA+ ATPase" evidence="5">
    <location>
        <begin position="239"/>
        <end position="379"/>
    </location>
</feature>
<comment type="caution">
    <text evidence="6">The sequence shown here is derived from an EMBL/GenBank/DDBJ whole genome shotgun (WGS) entry which is preliminary data.</text>
</comment>
<evidence type="ECO:0000256" key="2">
    <source>
        <dbReference type="ARBA" id="ARBA00022741"/>
    </source>
</evidence>
<keyword evidence="2" id="KW-0547">Nucleotide-binding</keyword>
<dbReference type="InterPro" id="IPR014721">
    <property type="entry name" value="Ribsml_uS5_D2-typ_fold_subgr"/>
</dbReference>
<dbReference type="OrthoDB" id="9813147at2"/>
<comment type="similarity">
    <text evidence="1">Belongs to the Mg-chelatase subunits D/I family. ComM subfamily.</text>
</comment>
<dbReference type="GO" id="GO:0005524">
    <property type="term" value="F:ATP binding"/>
    <property type="evidence" value="ECO:0007669"/>
    <property type="project" value="UniProtKB-KW"/>
</dbReference>
<dbReference type="CDD" id="cd00009">
    <property type="entry name" value="AAA"/>
    <property type="match status" value="1"/>
</dbReference>
<organism evidence="6 7">
    <name type="scientific">Bifidobacterium aquikefiri</name>
    <dbReference type="NCBI Taxonomy" id="1653207"/>
    <lineage>
        <taxon>Bacteria</taxon>
        <taxon>Bacillati</taxon>
        <taxon>Actinomycetota</taxon>
        <taxon>Actinomycetes</taxon>
        <taxon>Bifidobacteriales</taxon>
        <taxon>Bifidobacteriaceae</taxon>
        <taxon>Bifidobacterium</taxon>
    </lineage>
</organism>
<dbReference type="GeneID" id="98295623"/>
<dbReference type="PRINTS" id="PR01657">
    <property type="entry name" value="MCMFAMILY"/>
</dbReference>
<dbReference type="GO" id="GO:0003677">
    <property type="term" value="F:DNA binding"/>
    <property type="evidence" value="ECO:0007669"/>
    <property type="project" value="InterPro"/>
</dbReference>
<dbReference type="InterPro" id="IPR045006">
    <property type="entry name" value="CHLI-like"/>
</dbReference>
<dbReference type="InterPro" id="IPR004482">
    <property type="entry name" value="Mg_chelat-rel"/>
</dbReference>
<keyword evidence="7" id="KW-1185">Reference proteome</keyword>
<dbReference type="EMBL" id="MWXA01000005">
    <property type="protein sequence ID" value="OZG66887.1"/>
    <property type="molecule type" value="Genomic_DNA"/>
</dbReference>
<reference evidence="6 7" key="1">
    <citation type="journal article" date="2017" name="BMC Genomics">
        <title>Comparative genomic and phylogenomic analyses of the Bifidobacteriaceae family.</title>
        <authorList>
            <person name="Lugli G.A."/>
            <person name="Milani C."/>
            <person name="Turroni F."/>
            <person name="Duranti S."/>
            <person name="Mancabelli L."/>
            <person name="Mangifesta M."/>
            <person name="Ferrario C."/>
            <person name="Modesto M."/>
            <person name="Mattarelli P."/>
            <person name="Jiri K."/>
            <person name="van Sinderen D."/>
            <person name="Ventura M."/>
        </authorList>
    </citation>
    <scope>NUCLEOTIDE SEQUENCE [LARGE SCALE GENOMIC DNA]</scope>
    <source>
        <strain evidence="6 7">LMG 28769</strain>
    </source>
</reference>
<keyword evidence="3" id="KW-0067">ATP-binding</keyword>
<dbReference type="SUPFAM" id="SSF52540">
    <property type="entry name" value="P-loop containing nucleoside triphosphate hydrolases"/>
    <property type="match status" value="1"/>
</dbReference>
<dbReference type="AlphaFoldDB" id="A0A261G624"/>
<protein>
    <submittedName>
        <fullName evidence="6">ATPase AAA</fullName>
    </submittedName>
</protein>
<dbReference type="Pfam" id="PF13541">
    <property type="entry name" value="ChlI"/>
    <property type="match status" value="1"/>
</dbReference>
<evidence type="ECO:0000256" key="1">
    <source>
        <dbReference type="ARBA" id="ARBA00006354"/>
    </source>
</evidence>
<dbReference type="Proteomes" id="UP000216451">
    <property type="component" value="Unassembled WGS sequence"/>
</dbReference>
<sequence>MRIGTSLSIGLVGLKACPIAIQSFISPGLPYFSIIGLPDTSVSEARERVKSACSSVGFSWPETRITVNLSPASIPKKGSSYDLAIALSILSAGSFIPPEAVEDELAIGELNLDGSVLHVNGVLPMILHAKARGIRKVFVPYTNEAEASIVPNMEITGVRHLGELVEMRGGKAIYRVQNQPRTTPFGSERVLAGESRDSSNTSDSATLPDHSSHDYTKLDMSQVLGQEQAKWALTVAAAGGHHMIMTGPPGSGKSMLASRLPTILPPLSEDEQLEVASIRSLCGNLHQFGITDIPPFVAPHHTASTASLVGGGSGIALPGAITRAHRGVLFMDEAPEFSPRTLQTLREPLETGLIALSRAKGTAFFPARFQLIMAANPCPCGFDFGNGERCTCSVKERTRYWNRLSGPILDRIDIQSQICEVSEMIELPSSTVSSSETIRNVVLTARNCAKERFHSFGWNCNADASGEWLRKHTSKRALSVVNTVLGKGGLSMRGADRSIRLCWTLADLNGHTSPNMSDIESSIQLRTRLS</sequence>
<evidence type="ECO:0000256" key="4">
    <source>
        <dbReference type="SAM" id="MobiDB-lite"/>
    </source>
</evidence>
<dbReference type="InterPro" id="IPR001208">
    <property type="entry name" value="MCM_dom"/>
</dbReference>
<dbReference type="Pfam" id="PF01078">
    <property type="entry name" value="Mg_chelatase"/>
    <property type="match status" value="1"/>
</dbReference>
<dbReference type="NCBIfam" id="TIGR00368">
    <property type="entry name" value="YifB family Mg chelatase-like AAA ATPase"/>
    <property type="match status" value="1"/>
</dbReference>
<dbReference type="SUPFAM" id="SSF54211">
    <property type="entry name" value="Ribosomal protein S5 domain 2-like"/>
    <property type="match status" value="1"/>
</dbReference>
<dbReference type="InterPro" id="IPR025158">
    <property type="entry name" value="Mg_chelat-rel_C"/>
</dbReference>
<evidence type="ECO:0000313" key="6">
    <source>
        <dbReference type="EMBL" id="OZG66887.1"/>
    </source>
</evidence>
<dbReference type="PANTHER" id="PTHR32039:SF7">
    <property type="entry name" value="COMPETENCE PROTEIN COMM"/>
    <property type="match status" value="1"/>
</dbReference>
<dbReference type="InterPro" id="IPR003593">
    <property type="entry name" value="AAA+_ATPase"/>
</dbReference>
<evidence type="ECO:0000256" key="3">
    <source>
        <dbReference type="ARBA" id="ARBA00022840"/>
    </source>
</evidence>
<dbReference type="InterPro" id="IPR020568">
    <property type="entry name" value="Ribosomal_Su5_D2-typ_SF"/>
</dbReference>
<accession>A0A261G624</accession>
<name>A0A261G624_9BIFI</name>
<evidence type="ECO:0000259" key="5">
    <source>
        <dbReference type="SMART" id="SM00382"/>
    </source>
</evidence>
<dbReference type="Gene3D" id="3.30.230.10">
    <property type="match status" value="1"/>
</dbReference>
<evidence type="ECO:0000313" key="7">
    <source>
        <dbReference type="Proteomes" id="UP000216451"/>
    </source>
</evidence>
<dbReference type="PANTHER" id="PTHR32039">
    <property type="entry name" value="MAGNESIUM-CHELATASE SUBUNIT CHLI"/>
    <property type="match status" value="1"/>
</dbReference>
<feature type="region of interest" description="Disordered" evidence="4">
    <location>
        <begin position="184"/>
        <end position="214"/>
    </location>
</feature>
<dbReference type="RefSeq" id="WP_094693244.1">
    <property type="nucleotide sequence ID" value="NZ_JBDNSV010000001.1"/>
</dbReference>